<evidence type="ECO:0000313" key="2">
    <source>
        <dbReference type="Proteomes" id="UP000306113"/>
    </source>
</evidence>
<gene>
    <name evidence="1" type="ORF">E7681_11945</name>
</gene>
<dbReference type="GO" id="GO:0016740">
    <property type="term" value="F:transferase activity"/>
    <property type="evidence" value="ECO:0007669"/>
    <property type="project" value="UniProtKB-KW"/>
</dbReference>
<dbReference type="EMBL" id="SSMD01000005">
    <property type="protein sequence ID" value="THD73401.1"/>
    <property type="molecule type" value="Genomic_DNA"/>
</dbReference>
<evidence type="ECO:0000313" key="1">
    <source>
        <dbReference type="EMBL" id="THD73401.1"/>
    </source>
</evidence>
<sequence>MGNSWGIVSTIKAPTAEIEAFCAHHLELGAQRLYIYLDDDNRTAFDSLSAHPKIRPVLCDDAYWQARGRRPGKHQVRQVDNAAHAYALPPDVDWLAHIDVDELIWPAAPLPDLLAALPDDCLVARMRPSEALASPAPGLLTHFKRFTLERATRDRQTLRVYPTFGEHLNGGFLSHVQGKLIYRTGIPGLDARIHNVILNGEQNPGQQELTGVELLHLHAKSWEDFARAFRFRLNRGSYRSELRAASPGGASMHQLFSTLLDESGEAGLRVFYEEVCTATPALLDRLHQEGLLSSYPLDLARKRKDHFPDSQKG</sequence>
<keyword evidence="2" id="KW-1185">Reference proteome</keyword>
<keyword evidence="1" id="KW-0808">Transferase</keyword>
<comment type="caution">
    <text evidence="1">The sequence shown here is derived from an EMBL/GenBank/DDBJ whole genome shotgun (WGS) entry which is preliminary data.</text>
</comment>
<dbReference type="OrthoDB" id="7203640at2"/>
<proteinExistence type="predicted"/>
<protein>
    <submittedName>
        <fullName evidence="1">Glycosyltransferase family 2 protein</fullName>
    </submittedName>
</protein>
<dbReference type="AlphaFoldDB" id="A0A4S3M8K2"/>
<organism evidence="1 2">
    <name type="scientific">Thalassobius vesicularis</name>
    <dbReference type="NCBI Taxonomy" id="1294297"/>
    <lineage>
        <taxon>Bacteria</taxon>
        <taxon>Pseudomonadati</taxon>
        <taxon>Pseudomonadota</taxon>
        <taxon>Alphaproteobacteria</taxon>
        <taxon>Rhodobacterales</taxon>
        <taxon>Roseobacteraceae</taxon>
        <taxon>Thalassovita</taxon>
    </lineage>
</organism>
<dbReference type="Proteomes" id="UP000306113">
    <property type="component" value="Unassembled WGS sequence"/>
</dbReference>
<reference evidence="1 2" key="1">
    <citation type="submission" date="2019-04" db="EMBL/GenBank/DDBJ databases">
        <title>Draft genome sequence of Youngimonas vesicularis.</title>
        <authorList>
            <person name="Hameed A."/>
        </authorList>
    </citation>
    <scope>NUCLEOTIDE SEQUENCE [LARGE SCALE GENOMIC DNA]</scope>
    <source>
        <strain evidence="1 2">CC-AMW-E</strain>
    </source>
</reference>
<name>A0A4S3M8K2_9RHOB</name>
<accession>A0A4S3M8K2</accession>
<dbReference type="Pfam" id="PF13704">
    <property type="entry name" value="Glyco_tranf_2_4"/>
    <property type="match status" value="1"/>
</dbReference>